<dbReference type="InterPro" id="IPR011065">
    <property type="entry name" value="Kunitz_inhibitor_STI-like_sf"/>
</dbReference>
<proteinExistence type="inferred from homology"/>
<dbReference type="Gene3D" id="2.80.10.50">
    <property type="match status" value="1"/>
</dbReference>
<name>A0ABD1R4R1_9LAMI</name>
<comment type="similarity">
    <text evidence="1">Belongs to the protease inhibitor I3 (leguminous Kunitz-type inhibitor) family.</text>
</comment>
<feature type="chain" id="PRO_5044883034" evidence="2">
    <location>
        <begin position="25"/>
        <end position="203"/>
    </location>
</feature>
<keyword evidence="4" id="KW-1185">Reference proteome</keyword>
<evidence type="ECO:0000313" key="3">
    <source>
        <dbReference type="EMBL" id="KAL2483420.1"/>
    </source>
</evidence>
<dbReference type="GO" id="GO:0030414">
    <property type="term" value="F:peptidase inhibitor activity"/>
    <property type="evidence" value="ECO:0007669"/>
    <property type="project" value="UniProtKB-KW"/>
</dbReference>
<comment type="caution">
    <text evidence="3">The sequence shown here is derived from an EMBL/GenBank/DDBJ whole genome shotgun (WGS) entry which is preliminary data.</text>
</comment>
<keyword evidence="2" id="KW-0732">Signal</keyword>
<dbReference type="CDD" id="cd23375">
    <property type="entry name" value="beta-trefoil_STI_VvMLP-like"/>
    <property type="match status" value="1"/>
</dbReference>
<dbReference type="Pfam" id="PF00197">
    <property type="entry name" value="Kunitz_legume"/>
    <property type="match status" value="1"/>
</dbReference>
<keyword evidence="3" id="KW-0646">Protease inhibitor</keyword>
<dbReference type="PANTHER" id="PTHR33107">
    <property type="entry name" value="KUNITZ TRYPSIN INHIBITOR 2"/>
    <property type="match status" value="1"/>
</dbReference>
<protein>
    <submittedName>
        <fullName evidence="3">Kunitz family trypsin and protease inhibitor protein</fullName>
    </submittedName>
</protein>
<dbReference type="PRINTS" id="PR00291">
    <property type="entry name" value="KUNITZINHBTR"/>
</dbReference>
<dbReference type="EMBL" id="JBFOLJ010000013">
    <property type="protein sequence ID" value="KAL2483420.1"/>
    <property type="molecule type" value="Genomic_DNA"/>
</dbReference>
<feature type="signal peptide" evidence="2">
    <location>
        <begin position="1"/>
        <end position="24"/>
    </location>
</feature>
<accession>A0ABD1R4R1</accession>
<dbReference type="Proteomes" id="UP001604277">
    <property type="component" value="Unassembled WGS sequence"/>
</dbReference>
<evidence type="ECO:0000256" key="1">
    <source>
        <dbReference type="ARBA" id="ARBA00005440"/>
    </source>
</evidence>
<reference evidence="4" key="1">
    <citation type="submission" date="2024-07" db="EMBL/GenBank/DDBJ databases">
        <title>Two chromosome-level genome assemblies of Korean endemic species Abeliophyllum distichum and Forsythia ovata (Oleaceae).</title>
        <authorList>
            <person name="Jang H."/>
        </authorList>
    </citation>
    <scope>NUCLEOTIDE SEQUENCE [LARGE SCALE GENOMIC DNA]</scope>
</reference>
<gene>
    <name evidence="3" type="ORF">Fot_44864</name>
</gene>
<dbReference type="InterPro" id="IPR002160">
    <property type="entry name" value="Prot_inh_Kunz-lg"/>
</dbReference>
<evidence type="ECO:0000256" key="2">
    <source>
        <dbReference type="SAM" id="SignalP"/>
    </source>
</evidence>
<dbReference type="SMART" id="SM00452">
    <property type="entry name" value="STI"/>
    <property type="match status" value="1"/>
</dbReference>
<dbReference type="PANTHER" id="PTHR33107:SF5">
    <property type="entry name" value="KUNITZ TRYPSIN INHIBITOR 5"/>
    <property type="match status" value="1"/>
</dbReference>
<dbReference type="AlphaFoldDB" id="A0ABD1R4R1"/>
<dbReference type="SUPFAM" id="SSF50386">
    <property type="entry name" value="STI-like"/>
    <property type="match status" value="1"/>
</dbReference>
<organism evidence="3 4">
    <name type="scientific">Forsythia ovata</name>
    <dbReference type="NCBI Taxonomy" id="205694"/>
    <lineage>
        <taxon>Eukaryota</taxon>
        <taxon>Viridiplantae</taxon>
        <taxon>Streptophyta</taxon>
        <taxon>Embryophyta</taxon>
        <taxon>Tracheophyta</taxon>
        <taxon>Spermatophyta</taxon>
        <taxon>Magnoliopsida</taxon>
        <taxon>eudicotyledons</taxon>
        <taxon>Gunneridae</taxon>
        <taxon>Pentapetalae</taxon>
        <taxon>asterids</taxon>
        <taxon>lamiids</taxon>
        <taxon>Lamiales</taxon>
        <taxon>Oleaceae</taxon>
        <taxon>Forsythieae</taxon>
        <taxon>Forsythia</taxon>
    </lineage>
</organism>
<evidence type="ECO:0000313" key="4">
    <source>
        <dbReference type="Proteomes" id="UP001604277"/>
    </source>
</evidence>
<sequence length="203" mass="22462">MEKTMLFSFFLVALFSKNLFTASSLSVRDTEGHPVQLGVKYYILPFRPGAGGGLTLATNKGKCPYEIVQIITEPANGLPVTFSSSNKEDKTVQLNTDLNIKFTDFQHTTPCPESKVWKFDASNQQNGALLVTVGGVEGKPGRETLPNWFKIQKEDNAFYKIQYCPTVCKDCRVICGDIGPVIYDGRKRLAVNESPLGVIFKKA</sequence>
<dbReference type="PROSITE" id="PS00283">
    <property type="entry name" value="SOYBEAN_KUNITZ"/>
    <property type="match status" value="1"/>
</dbReference>